<evidence type="ECO:0000259" key="5">
    <source>
        <dbReference type="Pfam" id="PF07167"/>
    </source>
</evidence>
<evidence type="ECO:0000256" key="4">
    <source>
        <dbReference type="ARBA" id="ARBA00023315"/>
    </source>
</evidence>
<evidence type="ECO:0000313" key="6">
    <source>
        <dbReference type="EMBL" id="XCC56848.1"/>
    </source>
</evidence>
<accession>A0AAU7ZZT5</accession>
<dbReference type="InterPro" id="IPR029058">
    <property type="entry name" value="AB_hydrolase_fold"/>
</dbReference>
<comment type="subcellular location">
    <subcellularLocation>
        <location evidence="1">Cytoplasm</location>
    </subcellularLocation>
</comment>
<dbReference type="RefSeq" id="WP_353437849.1">
    <property type="nucleotide sequence ID" value="NZ_CP099959.1"/>
</dbReference>
<organism evidence="6">
    <name type="scientific">Polynucleobacter sp. UK-FUSCHL-C3</name>
    <dbReference type="NCBI Taxonomy" id="2955208"/>
    <lineage>
        <taxon>Bacteria</taxon>
        <taxon>Pseudomonadati</taxon>
        <taxon>Pseudomonadota</taxon>
        <taxon>Betaproteobacteria</taxon>
        <taxon>Burkholderiales</taxon>
        <taxon>Burkholderiaceae</taxon>
        <taxon>Polynucleobacter</taxon>
    </lineage>
</organism>
<dbReference type="InterPro" id="IPR051321">
    <property type="entry name" value="PHA/PHB_synthase"/>
</dbReference>
<dbReference type="Pfam" id="PF07167">
    <property type="entry name" value="PhaC_N"/>
    <property type="match status" value="1"/>
</dbReference>
<dbReference type="InterPro" id="IPR010941">
    <property type="entry name" value="PhaC_N"/>
</dbReference>
<keyword evidence="4" id="KW-0012">Acyltransferase</keyword>
<dbReference type="SUPFAM" id="SSF53474">
    <property type="entry name" value="alpha/beta-Hydrolases"/>
    <property type="match status" value="1"/>
</dbReference>
<dbReference type="InterPro" id="IPR010963">
    <property type="entry name" value="PHA_synth_I"/>
</dbReference>
<sequence>MNLGNSPTLAPQYMAMIPPVKLSEIQKKYLEDLGKLGKDPDALEIKDRRFQGQAWQNPWSKALVSTYLLNSRYLNELVNAVETDPKTLQRIEFTTQQMIDALSPANFFATNPEALETILQTQGQSLQKGIVNLLGDLGKGKVSQTDESGFEVGQNLAQTEGAVVFRNKLFELIQYKPLTDQVYERPFLMVPPCINKYYILDLQPDNSVVRYMVSQGHTVFMVSWKNADASMNQITWDDYVGQGVLEAIRVTQEISQQDKINILGFCVGGTLVSSSLAVLAARKQEAIASLTLLTTLLDFTDTGILDVFIDESLVKLREKTIGGAEGRYGLLSGLELGNTFSFLRPNELVWNYVVDNYLKGNSPPPFDLLYWNGDSTNLPGPMYCWYLRHTYLQNDLAKPGVLKVCGESVDLTKINCPAYVFASREDHIVPWHSAYQSTQILKGPIRFVMGASGHIAGVINPPHKKKRHYWTNSQLPKKTEQWLKGAKEVAGSWWPDYTEWLAEYGGKKVVAPSQYGGGKYKKLVAAPGTYVKEKAQKV</sequence>
<evidence type="ECO:0000256" key="3">
    <source>
        <dbReference type="ARBA" id="ARBA00022679"/>
    </source>
</evidence>
<dbReference type="NCBIfam" id="TIGR01838">
    <property type="entry name" value="PHA_synth_I"/>
    <property type="match status" value="1"/>
</dbReference>
<reference evidence="6" key="1">
    <citation type="submission" date="2022-06" db="EMBL/GenBank/DDBJ databases">
        <title>New Polynucleobacter species.</title>
        <authorList>
            <person name="Hahn M.W."/>
        </authorList>
    </citation>
    <scope>NUCLEOTIDE SEQUENCE</scope>
    <source>
        <strain evidence="6">UK-FUSCHL-C3</strain>
    </source>
</reference>
<dbReference type="EMBL" id="CP099959">
    <property type="protein sequence ID" value="XCC56848.1"/>
    <property type="molecule type" value="Genomic_DNA"/>
</dbReference>
<dbReference type="GO" id="GO:0042619">
    <property type="term" value="P:poly-hydroxybutyrate biosynthetic process"/>
    <property type="evidence" value="ECO:0007669"/>
    <property type="project" value="InterPro"/>
</dbReference>
<feature type="domain" description="Poly-beta-hydroxybutyrate polymerase N-terminal" evidence="5">
    <location>
        <begin position="46"/>
        <end position="212"/>
    </location>
</feature>
<keyword evidence="2" id="KW-0963">Cytoplasm</keyword>
<evidence type="ECO:0000256" key="2">
    <source>
        <dbReference type="ARBA" id="ARBA00022490"/>
    </source>
</evidence>
<dbReference type="GO" id="GO:0005737">
    <property type="term" value="C:cytoplasm"/>
    <property type="evidence" value="ECO:0007669"/>
    <property type="project" value="UniProtKB-SubCell"/>
</dbReference>
<dbReference type="PANTHER" id="PTHR36837">
    <property type="entry name" value="POLY(3-HYDROXYALKANOATE) POLYMERASE SUBUNIT PHAC"/>
    <property type="match status" value="1"/>
</dbReference>
<dbReference type="Gene3D" id="3.40.50.1820">
    <property type="entry name" value="alpha/beta hydrolase"/>
    <property type="match status" value="1"/>
</dbReference>
<keyword evidence="3" id="KW-0808">Transferase</keyword>
<evidence type="ECO:0000256" key="1">
    <source>
        <dbReference type="ARBA" id="ARBA00004496"/>
    </source>
</evidence>
<dbReference type="AlphaFoldDB" id="A0AAU7ZZT5"/>
<dbReference type="PANTHER" id="PTHR36837:SF5">
    <property type="entry name" value="POLY-3-HYDROXYBUTYRATE SYNTHASE"/>
    <property type="match status" value="1"/>
</dbReference>
<name>A0AAU7ZZT5_9BURK</name>
<gene>
    <name evidence="6" type="primary">phaC</name>
    <name evidence="6" type="ORF">NKE59_04920</name>
</gene>
<protein>
    <submittedName>
        <fullName evidence="6">Class I poly(R)-hydroxyalkanoic acid synthase</fullName>
    </submittedName>
</protein>
<proteinExistence type="predicted"/>
<dbReference type="GO" id="GO:0016746">
    <property type="term" value="F:acyltransferase activity"/>
    <property type="evidence" value="ECO:0007669"/>
    <property type="project" value="UniProtKB-KW"/>
</dbReference>